<dbReference type="PANTHER" id="PTHR33108">
    <property type="entry name" value="OS01G0745000 PROTEIN"/>
    <property type="match status" value="1"/>
</dbReference>
<comment type="caution">
    <text evidence="1">The sequence shown here is derived from an EMBL/GenBank/DDBJ whole genome shotgun (WGS) entry which is preliminary data.</text>
</comment>
<evidence type="ECO:0000313" key="2">
    <source>
        <dbReference type="Proteomes" id="UP001174677"/>
    </source>
</evidence>
<dbReference type="Proteomes" id="UP001174677">
    <property type="component" value="Chromosome 4"/>
</dbReference>
<dbReference type="PANTHER" id="PTHR33108:SF14">
    <property type="entry name" value="OS01G0745000 PROTEIN"/>
    <property type="match status" value="1"/>
</dbReference>
<name>A0ABQ9MX10_HEVBR</name>
<organism evidence="1 2">
    <name type="scientific">Hevea brasiliensis</name>
    <name type="common">Para rubber tree</name>
    <name type="synonym">Siphonia brasiliensis</name>
    <dbReference type="NCBI Taxonomy" id="3981"/>
    <lineage>
        <taxon>Eukaryota</taxon>
        <taxon>Viridiplantae</taxon>
        <taxon>Streptophyta</taxon>
        <taxon>Embryophyta</taxon>
        <taxon>Tracheophyta</taxon>
        <taxon>Spermatophyta</taxon>
        <taxon>Magnoliopsida</taxon>
        <taxon>eudicotyledons</taxon>
        <taxon>Gunneridae</taxon>
        <taxon>Pentapetalae</taxon>
        <taxon>rosids</taxon>
        <taxon>fabids</taxon>
        <taxon>Malpighiales</taxon>
        <taxon>Euphorbiaceae</taxon>
        <taxon>Crotonoideae</taxon>
        <taxon>Micrandreae</taxon>
        <taxon>Hevea</taxon>
    </lineage>
</organism>
<evidence type="ECO:0008006" key="3">
    <source>
        <dbReference type="Google" id="ProtNLM"/>
    </source>
</evidence>
<keyword evidence="2" id="KW-1185">Reference proteome</keyword>
<dbReference type="Pfam" id="PF07911">
    <property type="entry name" value="DUF1677"/>
    <property type="match status" value="1"/>
</dbReference>
<dbReference type="InterPro" id="IPR012876">
    <property type="entry name" value="DUF1677_pln"/>
</dbReference>
<proteinExistence type="predicted"/>
<dbReference type="EMBL" id="JARPOI010000004">
    <property type="protein sequence ID" value="KAJ9183518.1"/>
    <property type="molecule type" value="Genomic_DNA"/>
</dbReference>
<protein>
    <recommendedName>
        <fullName evidence="3">DUF1677 family protein</fullName>
    </recommendedName>
</protein>
<evidence type="ECO:0000313" key="1">
    <source>
        <dbReference type="EMBL" id="KAJ9183518.1"/>
    </source>
</evidence>
<sequence length="211" mass="23912">MHTHIVGLISFNIKTLSSVFSVSIYTIYTIESKLNQRFIIVPSFLTKRTSLQPLFILMSEQRLRKAVSDISNEFFKYETLKLEAISGSDSEILEVKQAECECCGLKEDCTQDYISIVKGSHSGYWVCGLCSEAVKETLEQGPKMATQEAVSSHKDFCQKFNTTTRLNPKLSLTCAMRDIAKRSSEKRHFKNSFISKLARSTSCVPRIDLQQ</sequence>
<accession>A0ABQ9MX10</accession>
<gene>
    <name evidence="1" type="ORF">P3X46_007361</name>
</gene>
<reference evidence="1" key="1">
    <citation type="journal article" date="2023" name="Plant Biotechnol. J.">
        <title>Chromosome-level wild Hevea brasiliensis genome provides new tools for genomic-assisted breeding and valuable loci to elevate rubber yield.</title>
        <authorList>
            <person name="Cheng H."/>
            <person name="Song X."/>
            <person name="Hu Y."/>
            <person name="Wu T."/>
            <person name="Yang Q."/>
            <person name="An Z."/>
            <person name="Feng S."/>
            <person name="Deng Z."/>
            <person name="Wu W."/>
            <person name="Zeng X."/>
            <person name="Tu M."/>
            <person name="Wang X."/>
            <person name="Huang H."/>
        </authorList>
    </citation>
    <scope>NUCLEOTIDE SEQUENCE</scope>
    <source>
        <strain evidence="1">MT/VB/25A 57/8</strain>
    </source>
</reference>